<keyword evidence="2" id="KW-1185">Reference proteome</keyword>
<dbReference type="AlphaFoldDB" id="E1ZUC9"/>
<organism evidence="2">
    <name type="scientific">Chlorella variabilis</name>
    <name type="common">Green alga</name>
    <dbReference type="NCBI Taxonomy" id="554065"/>
    <lineage>
        <taxon>Eukaryota</taxon>
        <taxon>Viridiplantae</taxon>
        <taxon>Chlorophyta</taxon>
        <taxon>core chlorophytes</taxon>
        <taxon>Trebouxiophyceae</taxon>
        <taxon>Chlorellales</taxon>
        <taxon>Chlorellaceae</taxon>
        <taxon>Chlorella clade</taxon>
        <taxon>Chlorella</taxon>
    </lineage>
</organism>
<gene>
    <name evidence="1" type="ORF">CHLNCDRAFT_136276</name>
</gene>
<dbReference type="STRING" id="554065.E1ZUC9"/>
<dbReference type="OrthoDB" id="10017101at2759"/>
<dbReference type="RefSeq" id="XP_005842697.1">
    <property type="nucleotide sequence ID" value="XM_005842640.1"/>
</dbReference>
<dbReference type="EMBL" id="GL433964">
    <property type="protein sequence ID" value="EFN50565.1"/>
    <property type="molecule type" value="Genomic_DNA"/>
</dbReference>
<reference evidence="1 2" key="1">
    <citation type="journal article" date="2010" name="Plant Cell">
        <title>The Chlorella variabilis NC64A genome reveals adaptation to photosymbiosis, coevolution with viruses, and cryptic sex.</title>
        <authorList>
            <person name="Blanc G."/>
            <person name="Duncan G."/>
            <person name="Agarkova I."/>
            <person name="Borodovsky M."/>
            <person name="Gurnon J."/>
            <person name="Kuo A."/>
            <person name="Lindquist E."/>
            <person name="Lucas S."/>
            <person name="Pangilinan J."/>
            <person name="Polle J."/>
            <person name="Salamov A."/>
            <person name="Terry A."/>
            <person name="Yamada T."/>
            <person name="Dunigan D.D."/>
            <person name="Grigoriev I.V."/>
            <person name="Claverie J.M."/>
            <person name="Van Etten J.L."/>
        </authorList>
    </citation>
    <scope>NUCLEOTIDE SEQUENCE [LARGE SCALE GENOMIC DNA]</scope>
    <source>
        <strain evidence="1 2">NC64A</strain>
    </source>
</reference>
<sequence>MERVRCSVRAASKAPALPAVRVVGFAIPTHYTRASRAQRSRVHAAAQVQDAAGAASAAASGPAAAPSAAASSGSSDPTFNLACPICLSTKLPLRNTQGRPTGSLSCPRCNRTFASTPTYADLTLTSGIQQKAYQQSWWGGTTIFRSPLVSFVYERGWRQGFAWAGFPGADKEFELAMDYLQHAGVEGRKC</sequence>
<dbReference type="Proteomes" id="UP000008141">
    <property type="component" value="Unassembled WGS sequence"/>
</dbReference>
<evidence type="ECO:0000313" key="2">
    <source>
        <dbReference type="Proteomes" id="UP000008141"/>
    </source>
</evidence>
<name>E1ZUC9_CHLVA</name>
<proteinExistence type="predicted"/>
<protein>
    <submittedName>
        <fullName evidence="1">Uncharacterized protein</fullName>
    </submittedName>
</protein>
<dbReference type="InParanoid" id="E1ZUC9"/>
<dbReference type="GeneID" id="17349998"/>
<accession>E1ZUC9</accession>
<dbReference type="eggNOG" id="ENOG502QPQG">
    <property type="taxonomic scope" value="Eukaryota"/>
</dbReference>
<dbReference type="OMA" id="IPTHYTR"/>
<dbReference type="KEGG" id="cvr:CHLNCDRAFT_136276"/>
<evidence type="ECO:0000313" key="1">
    <source>
        <dbReference type="EMBL" id="EFN50565.1"/>
    </source>
</evidence>